<evidence type="ECO:0000313" key="5">
    <source>
        <dbReference type="Proteomes" id="UP000799428"/>
    </source>
</evidence>
<dbReference type="EMBL" id="MU005793">
    <property type="protein sequence ID" value="KAF2702753.1"/>
    <property type="molecule type" value="Genomic_DNA"/>
</dbReference>
<keyword evidence="2" id="KW-0863">Zinc-finger</keyword>
<keyword evidence="1" id="KW-0479">Metal-binding</keyword>
<keyword evidence="5" id="KW-1185">Reference proteome</keyword>
<dbReference type="Proteomes" id="UP000799428">
    <property type="component" value="Unassembled WGS sequence"/>
</dbReference>
<accession>A0A6G1JR16</accession>
<evidence type="ECO:0000256" key="1">
    <source>
        <dbReference type="ARBA" id="ARBA00022723"/>
    </source>
</evidence>
<evidence type="ECO:0000256" key="2">
    <source>
        <dbReference type="ARBA" id="ARBA00022771"/>
    </source>
</evidence>
<organism evidence="4 5">
    <name type="scientific">Pleomassaria siparia CBS 279.74</name>
    <dbReference type="NCBI Taxonomy" id="1314801"/>
    <lineage>
        <taxon>Eukaryota</taxon>
        <taxon>Fungi</taxon>
        <taxon>Dikarya</taxon>
        <taxon>Ascomycota</taxon>
        <taxon>Pezizomycotina</taxon>
        <taxon>Dothideomycetes</taxon>
        <taxon>Pleosporomycetidae</taxon>
        <taxon>Pleosporales</taxon>
        <taxon>Pleomassariaceae</taxon>
        <taxon>Pleomassaria</taxon>
    </lineage>
</organism>
<evidence type="ECO:0008006" key="6">
    <source>
        <dbReference type="Google" id="ProtNLM"/>
    </source>
</evidence>
<dbReference type="SUPFAM" id="SSF57850">
    <property type="entry name" value="RING/U-box"/>
    <property type="match status" value="1"/>
</dbReference>
<sequence length="288" mass="32231">MSNRTPPPPPPPPPPPAHRTLRAFISSHIEPIPPTYTPRNIFQTITLPCALCARHTNLRVKLPTCAHAVCLTCVSEFLLYQSPVGRFVCLYCLSYWFTIEPGNEIRGMRSERKARELNEEIERTSREVWGIVNNRGQKREGGSGSWNGAKEDMLESISALVEGFLLGMVLLLATAFDSMYTMNSTMMTGPSLTRKANYIISETLYFPSRLPVKVTAPFAKPASPKMPKTSSRPPPCNHISWTEGINKFRNTCPNCRKPLFRLNRLNRLTPGATGCSYDRRGRCEDGGS</sequence>
<dbReference type="AlphaFoldDB" id="A0A6G1JR16"/>
<dbReference type="PROSITE" id="PS00518">
    <property type="entry name" value="ZF_RING_1"/>
    <property type="match status" value="1"/>
</dbReference>
<gene>
    <name evidence="4" type="ORF">K504DRAFT_508713</name>
</gene>
<dbReference type="OrthoDB" id="10650291at2759"/>
<proteinExistence type="predicted"/>
<evidence type="ECO:0000313" key="4">
    <source>
        <dbReference type="EMBL" id="KAF2702753.1"/>
    </source>
</evidence>
<reference evidence="4" key="1">
    <citation type="journal article" date="2020" name="Stud. Mycol.">
        <title>101 Dothideomycetes genomes: a test case for predicting lifestyles and emergence of pathogens.</title>
        <authorList>
            <person name="Haridas S."/>
            <person name="Albert R."/>
            <person name="Binder M."/>
            <person name="Bloem J."/>
            <person name="Labutti K."/>
            <person name="Salamov A."/>
            <person name="Andreopoulos B."/>
            <person name="Baker S."/>
            <person name="Barry K."/>
            <person name="Bills G."/>
            <person name="Bluhm B."/>
            <person name="Cannon C."/>
            <person name="Castanera R."/>
            <person name="Culley D."/>
            <person name="Daum C."/>
            <person name="Ezra D."/>
            <person name="Gonzalez J."/>
            <person name="Henrissat B."/>
            <person name="Kuo A."/>
            <person name="Liang C."/>
            <person name="Lipzen A."/>
            <person name="Lutzoni F."/>
            <person name="Magnuson J."/>
            <person name="Mondo S."/>
            <person name="Nolan M."/>
            <person name="Ohm R."/>
            <person name="Pangilinan J."/>
            <person name="Park H.-J."/>
            <person name="Ramirez L."/>
            <person name="Alfaro M."/>
            <person name="Sun H."/>
            <person name="Tritt A."/>
            <person name="Yoshinaga Y."/>
            <person name="Zwiers L.-H."/>
            <person name="Turgeon B."/>
            <person name="Goodwin S."/>
            <person name="Spatafora J."/>
            <person name="Crous P."/>
            <person name="Grigoriev I."/>
        </authorList>
    </citation>
    <scope>NUCLEOTIDE SEQUENCE</scope>
    <source>
        <strain evidence="4">CBS 279.74</strain>
    </source>
</reference>
<name>A0A6G1JR16_9PLEO</name>
<dbReference type="SUPFAM" id="SSF101447">
    <property type="entry name" value="Formin homology 2 domain (FH2 domain)"/>
    <property type="match status" value="1"/>
</dbReference>
<evidence type="ECO:0000256" key="3">
    <source>
        <dbReference type="ARBA" id="ARBA00022833"/>
    </source>
</evidence>
<dbReference type="InterPro" id="IPR017907">
    <property type="entry name" value="Znf_RING_CS"/>
</dbReference>
<protein>
    <recommendedName>
        <fullName evidence="6">RING-type domain-containing protein</fullName>
    </recommendedName>
</protein>
<keyword evidence="3" id="KW-0862">Zinc</keyword>
<dbReference type="GO" id="GO:0008270">
    <property type="term" value="F:zinc ion binding"/>
    <property type="evidence" value="ECO:0007669"/>
    <property type="project" value="UniProtKB-KW"/>
</dbReference>